<sequence>MQKLLDDIRTEMETLKGCVGRMEQRLDELQGKLAELSELLQAGSRTQTPEPLKPEEPVAPAPPIQPSVRPVEPQAEAPKPAEQPAEDGVAASSILGERIRPAADLRHALSLNDSFRFTRELFGGDGARMNRVLARLGEAGSFAEALSMFGQEVHVAEDNEAAADFVELLRKYFN</sequence>
<reference evidence="2" key="1">
    <citation type="journal article" date="2021" name="PeerJ">
        <title>Extensive microbial diversity within the chicken gut microbiome revealed by metagenomics and culture.</title>
        <authorList>
            <person name="Gilroy R."/>
            <person name="Ravi A."/>
            <person name="Getino M."/>
            <person name="Pursley I."/>
            <person name="Horton D.L."/>
            <person name="Alikhan N.F."/>
            <person name="Baker D."/>
            <person name="Gharbi K."/>
            <person name="Hall N."/>
            <person name="Watson M."/>
            <person name="Adriaenssens E.M."/>
            <person name="Foster-Nyarko E."/>
            <person name="Jarju S."/>
            <person name="Secka A."/>
            <person name="Antonio M."/>
            <person name="Oren A."/>
            <person name="Chaudhuri R.R."/>
            <person name="La Ragione R."/>
            <person name="Hildebrand F."/>
            <person name="Pallen M.J."/>
        </authorList>
    </citation>
    <scope>NUCLEOTIDE SEQUENCE</scope>
    <source>
        <strain evidence="2">CHK55-1828</strain>
    </source>
</reference>
<reference evidence="2" key="2">
    <citation type="submission" date="2021-09" db="EMBL/GenBank/DDBJ databases">
        <authorList>
            <person name="Gilroy R."/>
        </authorList>
    </citation>
    <scope>NUCLEOTIDE SEQUENCE</scope>
    <source>
        <strain evidence="2">CHK55-1828</strain>
    </source>
</reference>
<dbReference type="Proteomes" id="UP000717835">
    <property type="component" value="Unassembled WGS sequence"/>
</dbReference>
<evidence type="ECO:0000313" key="3">
    <source>
        <dbReference type="Proteomes" id="UP000717835"/>
    </source>
</evidence>
<dbReference type="RefSeq" id="WP_276827869.1">
    <property type="nucleotide sequence ID" value="NZ_DYVX01000065.1"/>
</dbReference>
<feature type="compositionally biased region" description="Low complexity" evidence="1">
    <location>
        <begin position="72"/>
        <end position="83"/>
    </location>
</feature>
<evidence type="ECO:0000256" key="1">
    <source>
        <dbReference type="SAM" id="MobiDB-lite"/>
    </source>
</evidence>
<name>A0A921LE57_9BACT</name>
<comment type="caution">
    <text evidence="2">The sequence shown here is derived from an EMBL/GenBank/DDBJ whole genome shotgun (WGS) entry which is preliminary data.</text>
</comment>
<evidence type="ECO:0000313" key="2">
    <source>
        <dbReference type="EMBL" id="HJF92322.1"/>
    </source>
</evidence>
<dbReference type="EMBL" id="DYVX01000065">
    <property type="protein sequence ID" value="HJF92322.1"/>
    <property type="molecule type" value="Genomic_DNA"/>
</dbReference>
<feature type="region of interest" description="Disordered" evidence="1">
    <location>
        <begin position="40"/>
        <end position="89"/>
    </location>
</feature>
<gene>
    <name evidence="2" type="ORF">K8W02_08060</name>
</gene>
<proteinExistence type="predicted"/>
<protein>
    <submittedName>
        <fullName evidence="2">Uncharacterized protein</fullName>
    </submittedName>
</protein>
<dbReference type="AlphaFoldDB" id="A0A921LE57"/>
<organism evidence="2 3">
    <name type="scientific">Mediterranea massiliensis</name>
    <dbReference type="NCBI Taxonomy" id="1841865"/>
    <lineage>
        <taxon>Bacteria</taxon>
        <taxon>Pseudomonadati</taxon>
        <taxon>Bacteroidota</taxon>
        <taxon>Bacteroidia</taxon>
        <taxon>Bacteroidales</taxon>
        <taxon>Bacteroidaceae</taxon>
        <taxon>Mediterranea</taxon>
    </lineage>
</organism>
<accession>A0A921LE57</accession>